<evidence type="ECO:0000313" key="1">
    <source>
        <dbReference type="EMBL" id="MEQ2441700.1"/>
    </source>
</evidence>
<organism evidence="1 2">
    <name type="scientific">Solibaculum intestinale</name>
    <dbReference type="NCBI Taxonomy" id="3133165"/>
    <lineage>
        <taxon>Bacteria</taxon>
        <taxon>Bacillati</taxon>
        <taxon>Bacillota</taxon>
        <taxon>Clostridia</taxon>
        <taxon>Eubacteriales</taxon>
        <taxon>Oscillospiraceae</taxon>
        <taxon>Solibaculum</taxon>
    </lineage>
</organism>
<dbReference type="EMBL" id="JBBMFD010000036">
    <property type="protein sequence ID" value="MEQ2441700.1"/>
    <property type="molecule type" value="Genomic_DNA"/>
</dbReference>
<dbReference type="Pfam" id="PF03237">
    <property type="entry name" value="Terminase_6N"/>
    <property type="match status" value="1"/>
</dbReference>
<keyword evidence="2" id="KW-1185">Reference proteome</keyword>
<sequence>MAIDFSPKQKEVWRNTVNARHRWNISLGATRSGKTYLDYYKIPYRIRSAPADGLILLLGNTKGTLERNILEPMRKIWTGGLVGSIGSDNRVTLFGRECYALGADKVNQVSKLQGAGLAYCYGDEVTTWHEDVFRMLQSRLDKPGSCFDGTCNPDNPKHWFKAFLDSEKADVYQMTFNIDDNPFLQPEFVEALKAEYSGTVYYDRFIRGKWAVAEGLVYAFFRPDVDPVPADALPSRGRRYISIDYGTA</sequence>
<feature type="non-terminal residue" evidence="1">
    <location>
        <position position="248"/>
    </location>
</feature>
<name>A0ABV1E315_9FIRM</name>
<evidence type="ECO:0000313" key="2">
    <source>
        <dbReference type="Proteomes" id="UP001489509"/>
    </source>
</evidence>
<dbReference type="RefSeq" id="WP_349220954.1">
    <property type="nucleotide sequence ID" value="NZ_JBBMFD010000036.1"/>
</dbReference>
<comment type="caution">
    <text evidence="1">The sequence shown here is derived from an EMBL/GenBank/DDBJ whole genome shotgun (WGS) entry which is preliminary data.</text>
</comment>
<dbReference type="Gene3D" id="3.40.50.300">
    <property type="entry name" value="P-loop containing nucleotide triphosphate hydrolases"/>
    <property type="match status" value="1"/>
</dbReference>
<reference evidence="1 2" key="1">
    <citation type="submission" date="2024-03" db="EMBL/GenBank/DDBJ databases">
        <title>Human intestinal bacterial collection.</title>
        <authorList>
            <person name="Pauvert C."/>
            <person name="Hitch T.C.A."/>
            <person name="Clavel T."/>
        </authorList>
    </citation>
    <scope>NUCLEOTIDE SEQUENCE [LARGE SCALE GENOMIC DNA]</scope>
    <source>
        <strain evidence="1 2">CLA-JM-H44</strain>
    </source>
</reference>
<proteinExistence type="predicted"/>
<dbReference type="InterPro" id="IPR027417">
    <property type="entry name" value="P-loop_NTPase"/>
</dbReference>
<dbReference type="Proteomes" id="UP001489509">
    <property type="component" value="Unassembled WGS sequence"/>
</dbReference>
<gene>
    <name evidence="1" type="ORF">WMO26_12755</name>
</gene>
<protein>
    <submittedName>
        <fullName evidence="1">Terminase family protein</fullName>
    </submittedName>
</protein>
<accession>A0ABV1E315</accession>